<reference evidence="1 2" key="1">
    <citation type="submission" date="2018-04" db="EMBL/GenBank/DDBJ databases">
        <title>WGS assembly of Panicum hallii var. hallii HAL2.</title>
        <authorList>
            <person name="Lovell J."/>
            <person name="Jenkins J."/>
            <person name="Lowry D."/>
            <person name="Mamidi S."/>
            <person name="Sreedasyam A."/>
            <person name="Weng X."/>
            <person name="Barry K."/>
            <person name="Bonette J."/>
            <person name="Campitelli B."/>
            <person name="Daum C."/>
            <person name="Gordon S."/>
            <person name="Gould B."/>
            <person name="Lipzen A."/>
            <person name="MacQueen A."/>
            <person name="Palacio-Mejia J."/>
            <person name="Plott C."/>
            <person name="Shakirov E."/>
            <person name="Shu S."/>
            <person name="Yoshinaga Y."/>
            <person name="Zane M."/>
            <person name="Rokhsar D."/>
            <person name="Grimwood J."/>
            <person name="Schmutz J."/>
            <person name="Juenger T."/>
        </authorList>
    </citation>
    <scope>NUCLEOTIDE SEQUENCE [LARGE SCALE GENOMIC DNA]</scope>
    <source>
        <strain evidence="2">cv. HAL2</strain>
    </source>
</reference>
<dbReference type="Proteomes" id="UP000244336">
    <property type="component" value="Chromosome 5"/>
</dbReference>
<evidence type="ECO:0000313" key="1">
    <source>
        <dbReference type="EMBL" id="PUZ54039.1"/>
    </source>
</evidence>
<accession>A0A2T7DEM8</accession>
<proteinExistence type="predicted"/>
<gene>
    <name evidence="1" type="ORF">GQ55_5G097300</name>
</gene>
<name>A0A2T7DEM8_9POAL</name>
<dbReference type="Gramene" id="PUZ54039">
    <property type="protein sequence ID" value="PUZ54039"/>
    <property type="gene ID" value="GQ55_5G097300"/>
</dbReference>
<dbReference type="EMBL" id="CM009753">
    <property type="protein sequence ID" value="PUZ54039.1"/>
    <property type="molecule type" value="Genomic_DNA"/>
</dbReference>
<organism evidence="1 2">
    <name type="scientific">Panicum hallii var. hallii</name>
    <dbReference type="NCBI Taxonomy" id="1504633"/>
    <lineage>
        <taxon>Eukaryota</taxon>
        <taxon>Viridiplantae</taxon>
        <taxon>Streptophyta</taxon>
        <taxon>Embryophyta</taxon>
        <taxon>Tracheophyta</taxon>
        <taxon>Spermatophyta</taxon>
        <taxon>Magnoliopsida</taxon>
        <taxon>Liliopsida</taxon>
        <taxon>Poales</taxon>
        <taxon>Poaceae</taxon>
        <taxon>PACMAD clade</taxon>
        <taxon>Panicoideae</taxon>
        <taxon>Panicodae</taxon>
        <taxon>Paniceae</taxon>
        <taxon>Panicinae</taxon>
        <taxon>Panicum</taxon>
        <taxon>Panicum sect. Panicum</taxon>
    </lineage>
</organism>
<protein>
    <submittedName>
        <fullName evidence="1">Uncharacterized protein</fullName>
    </submittedName>
</protein>
<keyword evidence="2" id="KW-1185">Reference proteome</keyword>
<sequence length="75" mass="8529">MVVRSCVSRRGTRLGGELVGRLIVGSSTRWNLEASKRSTCRRQYRRPPLCACDPRVSAACRPLARRNRESRDMPL</sequence>
<dbReference type="AlphaFoldDB" id="A0A2T7DEM8"/>
<evidence type="ECO:0000313" key="2">
    <source>
        <dbReference type="Proteomes" id="UP000244336"/>
    </source>
</evidence>